<evidence type="ECO:0000313" key="2">
    <source>
        <dbReference type="Proteomes" id="UP000634136"/>
    </source>
</evidence>
<accession>A0A834X549</accession>
<sequence length="24" mass="2580">MAGGRKEIVGVLGGQGWDRVRQPL</sequence>
<proteinExistence type="predicted"/>
<dbReference type="AlphaFoldDB" id="A0A834X549"/>
<dbReference type="Proteomes" id="UP000634136">
    <property type="component" value="Unassembled WGS sequence"/>
</dbReference>
<reference evidence="1" key="1">
    <citation type="submission" date="2020-09" db="EMBL/GenBank/DDBJ databases">
        <title>Genome-Enabled Discovery of Anthraquinone Biosynthesis in Senna tora.</title>
        <authorList>
            <person name="Kang S.-H."/>
            <person name="Pandey R.P."/>
            <person name="Lee C.-M."/>
            <person name="Sim J.-S."/>
            <person name="Jeong J.-T."/>
            <person name="Choi B.-S."/>
            <person name="Jung M."/>
            <person name="Ginzburg D."/>
            <person name="Zhao K."/>
            <person name="Won S.Y."/>
            <person name="Oh T.-J."/>
            <person name="Yu Y."/>
            <person name="Kim N.-H."/>
            <person name="Lee O.R."/>
            <person name="Lee T.-H."/>
            <person name="Bashyal P."/>
            <person name="Kim T.-S."/>
            <person name="Lee W.-H."/>
            <person name="Kawkins C."/>
            <person name="Kim C.-K."/>
            <person name="Kim J.S."/>
            <person name="Ahn B.O."/>
            <person name="Rhee S.Y."/>
            <person name="Sohng J.K."/>
        </authorList>
    </citation>
    <scope>NUCLEOTIDE SEQUENCE</scope>
    <source>
        <tissue evidence="1">Leaf</tissue>
    </source>
</reference>
<organism evidence="1 2">
    <name type="scientific">Senna tora</name>
    <dbReference type="NCBI Taxonomy" id="362788"/>
    <lineage>
        <taxon>Eukaryota</taxon>
        <taxon>Viridiplantae</taxon>
        <taxon>Streptophyta</taxon>
        <taxon>Embryophyta</taxon>
        <taxon>Tracheophyta</taxon>
        <taxon>Spermatophyta</taxon>
        <taxon>Magnoliopsida</taxon>
        <taxon>eudicotyledons</taxon>
        <taxon>Gunneridae</taxon>
        <taxon>Pentapetalae</taxon>
        <taxon>rosids</taxon>
        <taxon>fabids</taxon>
        <taxon>Fabales</taxon>
        <taxon>Fabaceae</taxon>
        <taxon>Caesalpinioideae</taxon>
        <taxon>Cassia clade</taxon>
        <taxon>Senna</taxon>
    </lineage>
</organism>
<gene>
    <name evidence="1" type="ORF">G2W53_006437</name>
</gene>
<evidence type="ECO:0000313" key="1">
    <source>
        <dbReference type="EMBL" id="KAF7837955.1"/>
    </source>
</evidence>
<name>A0A834X549_9FABA</name>
<dbReference type="EMBL" id="JAAIUW010000003">
    <property type="protein sequence ID" value="KAF7837955.1"/>
    <property type="molecule type" value="Genomic_DNA"/>
</dbReference>
<protein>
    <submittedName>
        <fullName evidence="1">Uncharacterized protein</fullName>
    </submittedName>
</protein>
<comment type="caution">
    <text evidence="1">The sequence shown here is derived from an EMBL/GenBank/DDBJ whole genome shotgun (WGS) entry which is preliminary data.</text>
</comment>
<keyword evidence="2" id="KW-1185">Reference proteome</keyword>